<evidence type="ECO:0000256" key="1">
    <source>
        <dbReference type="ARBA" id="ARBA00004117"/>
    </source>
</evidence>
<dbReference type="GO" id="GO:0003774">
    <property type="term" value="F:cytoskeletal motor activity"/>
    <property type="evidence" value="ECO:0007669"/>
    <property type="project" value="InterPro"/>
</dbReference>
<dbReference type="Pfam" id="PF02154">
    <property type="entry name" value="FliM"/>
    <property type="match status" value="1"/>
</dbReference>
<dbReference type="GO" id="GO:0005886">
    <property type="term" value="C:plasma membrane"/>
    <property type="evidence" value="ECO:0007669"/>
    <property type="project" value="UniProtKB-SubCell"/>
</dbReference>
<comment type="function">
    <text evidence="10">FliM is one of three proteins (FliG, FliN, FliM) that forms the rotor-mounted switch complex (C ring), located at the base of the basal body. This complex interacts with the CheY and CheZ chemotaxis proteins, in addition to contacting components of the motor that determine the direction of flagellar rotation.</text>
</comment>
<comment type="similarity">
    <text evidence="3">Belongs to the FliM family.</text>
</comment>
<protein>
    <recommendedName>
        <fullName evidence="4 11">Flagellar motor switch protein FliM</fullName>
    </recommendedName>
</protein>
<dbReference type="SUPFAM" id="SSF101801">
    <property type="entry name" value="Surface presentation of antigens (SPOA)"/>
    <property type="match status" value="1"/>
</dbReference>
<evidence type="ECO:0000313" key="14">
    <source>
        <dbReference type="Proteomes" id="UP000317093"/>
    </source>
</evidence>
<evidence type="ECO:0000256" key="11">
    <source>
        <dbReference type="NCBIfam" id="TIGR01397"/>
    </source>
</evidence>
<dbReference type="AlphaFoldDB" id="A0A518BC05"/>
<keyword evidence="13" id="KW-0969">Cilium</keyword>
<dbReference type="Gene3D" id="3.40.1550.10">
    <property type="entry name" value="CheC-like"/>
    <property type="match status" value="1"/>
</dbReference>
<evidence type="ECO:0000256" key="5">
    <source>
        <dbReference type="ARBA" id="ARBA00022475"/>
    </source>
</evidence>
<gene>
    <name evidence="13" type="primary">fliM</name>
    <name evidence="13" type="ORF">Pan216_53890</name>
</gene>
<dbReference type="InterPro" id="IPR028976">
    <property type="entry name" value="CheC-like_sf"/>
</dbReference>
<dbReference type="PANTHER" id="PTHR30034:SF6">
    <property type="entry name" value="YOP PROTEINS TRANSLOCATION PROTEIN Q"/>
    <property type="match status" value="1"/>
</dbReference>
<dbReference type="PRINTS" id="PR00955">
    <property type="entry name" value="FLGMOTORFLIM"/>
</dbReference>
<keyword evidence="8" id="KW-0472">Membrane</keyword>
<dbReference type="CDD" id="cd17908">
    <property type="entry name" value="FliM"/>
    <property type="match status" value="1"/>
</dbReference>
<dbReference type="NCBIfam" id="TIGR01397">
    <property type="entry name" value="fliM_switch"/>
    <property type="match status" value="1"/>
</dbReference>
<sequence>MGDVLSQEEVEQLLAQVNMAGGAAAAASLGSEAFALPAGGMSASSDVLPPDITLYDFKRPERVGKEHMRALQSIHEGFSRNLSASLSGYLRTIVDVKLVSVDQLTYSEFIFSLENPTCFNVLKCEPLEGRMVLEINPSIVFPIIDRLLGGGRGDVLVPRRALTDIEQRLVGRITAKATDGLQQVWENIIPIDFHVDQIESNPQLVYIVPPNEVIVLVSFELTIGEIRGMMNLCIPFNVIEPVIGKLSSNTWFTYGRKRGTKRDEVVHQLANAPIDLVAFVGETTMTAEQLADLQVGDLLPIDKVQSSPFLVTIAGQPKFRARPFTLKGRKVVRIEERAEPNARING</sequence>
<dbReference type="GO" id="GO:0009425">
    <property type="term" value="C:bacterial-type flagellum basal body"/>
    <property type="evidence" value="ECO:0007669"/>
    <property type="project" value="UniProtKB-SubCell"/>
</dbReference>
<dbReference type="EMBL" id="CP036279">
    <property type="protein sequence ID" value="QDU64499.1"/>
    <property type="molecule type" value="Genomic_DNA"/>
</dbReference>
<evidence type="ECO:0000256" key="2">
    <source>
        <dbReference type="ARBA" id="ARBA00004202"/>
    </source>
</evidence>
<accession>A0A518BC05</accession>
<feature type="domain" description="Flagellar motor switch protein FliN-like C-terminal" evidence="12">
    <location>
        <begin position="268"/>
        <end position="337"/>
    </location>
</feature>
<proteinExistence type="inferred from homology"/>
<evidence type="ECO:0000256" key="10">
    <source>
        <dbReference type="ARBA" id="ARBA00025044"/>
    </source>
</evidence>
<dbReference type="GO" id="GO:0050918">
    <property type="term" value="P:positive chemotaxis"/>
    <property type="evidence" value="ECO:0007669"/>
    <property type="project" value="TreeGrafter"/>
</dbReference>
<name>A0A518BC05_9BACT</name>
<keyword evidence="13" id="KW-0282">Flagellum</keyword>
<keyword evidence="6" id="KW-0145">Chemotaxis</keyword>
<dbReference type="InterPro" id="IPR001543">
    <property type="entry name" value="FliN-like_C"/>
</dbReference>
<evidence type="ECO:0000256" key="7">
    <source>
        <dbReference type="ARBA" id="ARBA00022779"/>
    </source>
</evidence>
<evidence type="ECO:0000256" key="3">
    <source>
        <dbReference type="ARBA" id="ARBA00011049"/>
    </source>
</evidence>
<keyword evidence="5" id="KW-1003">Cell membrane</keyword>
<keyword evidence="7" id="KW-0283">Flagellar rotation</keyword>
<dbReference type="GO" id="GO:0071978">
    <property type="term" value="P:bacterial-type flagellum-dependent swarming motility"/>
    <property type="evidence" value="ECO:0007669"/>
    <property type="project" value="TreeGrafter"/>
</dbReference>
<dbReference type="Gene3D" id="2.30.330.10">
    <property type="entry name" value="SpoA-like"/>
    <property type="match status" value="1"/>
</dbReference>
<evidence type="ECO:0000313" key="13">
    <source>
        <dbReference type="EMBL" id="QDU64499.1"/>
    </source>
</evidence>
<keyword evidence="13" id="KW-0966">Cell projection</keyword>
<keyword evidence="9" id="KW-0975">Bacterial flagellum</keyword>
<dbReference type="PIRSF" id="PIRSF002888">
    <property type="entry name" value="FliM"/>
    <property type="match status" value="1"/>
</dbReference>
<keyword evidence="14" id="KW-1185">Reference proteome</keyword>
<evidence type="ECO:0000259" key="12">
    <source>
        <dbReference type="Pfam" id="PF01052"/>
    </source>
</evidence>
<reference evidence="13 14" key="1">
    <citation type="submission" date="2019-02" db="EMBL/GenBank/DDBJ databases">
        <title>Deep-cultivation of Planctomycetes and their phenomic and genomic characterization uncovers novel biology.</title>
        <authorList>
            <person name="Wiegand S."/>
            <person name="Jogler M."/>
            <person name="Boedeker C."/>
            <person name="Pinto D."/>
            <person name="Vollmers J."/>
            <person name="Rivas-Marin E."/>
            <person name="Kohn T."/>
            <person name="Peeters S.H."/>
            <person name="Heuer A."/>
            <person name="Rast P."/>
            <person name="Oberbeckmann S."/>
            <person name="Bunk B."/>
            <person name="Jeske O."/>
            <person name="Meyerdierks A."/>
            <person name="Storesund J.E."/>
            <person name="Kallscheuer N."/>
            <person name="Luecker S."/>
            <person name="Lage O.M."/>
            <person name="Pohl T."/>
            <person name="Merkel B.J."/>
            <person name="Hornburger P."/>
            <person name="Mueller R.-W."/>
            <person name="Bruemmer F."/>
            <person name="Labrenz M."/>
            <person name="Spormann A.M."/>
            <person name="Op den Camp H."/>
            <person name="Overmann J."/>
            <person name="Amann R."/>
            <person name="Jetten M.S.M."/>
            <person name="Mascher T."/>
            <person name="Medema M.H."/>
            <person name="Devos D.P."/>
            <person name="Kaster A.-K."/>
            <person name="Ovreas L."/>
            <person name="Rohde M."/>
            <person name="Galperin M.Y."/>
            <person name="Jogler C."/>
        </authorList>
    </citation>
    <scope>NUCLEOTIDE SEQUENCE [LARGE SCALE GENOMIC DNA]</scope>
    <source>
        <strain evidence="13 14">Pan216</strain>
    </source>
</reference>
<dbReference type="InterPro" id="IPR036429">
    <property type="entry name" value="SpoA-like_sf"/>
</dbReference>
<evidence type="ECO:0000256" key="4">
    <source>
        <dbReference type="ARBA" id="ARBA00021898"/>
    </source>
</evidence>
<evidence type="ECO:0000256" key="6">
    <source>
        <dbReference type="ARBA" id="ARBA00022500"/>
    </source>
</evidence>
<dbReference type="SUPFAM" id="SSF103039">
    <property type="entry name" value="CheC-like"/>
    <property type="match status" value="1"/>
</dbReference>
<dbReference type="Pfam" id="PF01052">
    <property type="entry name" value="FliMN_C"/>
    <property type="match status" value="1"/>
</dbReference>
<dbReference type="OrthoDB" id="9806941at2"/>
<evidence type="ECO:0000256" key="8">
    <source>
        <dbReference type="ARBA" id="ARBA00023136"/>
    </source>
</evidence>
<dbReference type="KEGG" id="knv:Pan216_53890"/>
<organism evidence="13 14">
    <name type="scientific">Kolteria novifilia</name>
    <dbReference type="NCBI Taxonomy" id="2527975"/>
    <lineage>
        <taxon>Bacteria</taxon>
        <taxon>Pseudomonadati</taxon>
        <taxon>Planctomycetota</taxon>
        <taxon>Planctomycetia</taxon>
        <taxon>Kolteriales</taxon>
        <taxon>Kolteriaceae</taxon>
        <taxon>Kolteria</taxon>
    </lineage>
</organism>
<comment type="subcellular location">
    <subcellularLocation>
        <location evidence="1">Bacterial flagellum basal body</location>
    </subcellularLocation>
    <subcellularLocation>
        <location evidence="2">Cell membrane</location>
        <topology evidence="2">Peripheral membrane protein</topology>
    </subcellularLocation>
</comment>
<dbReference type="Proteomes" id="UP000317093">
    <property type="component" value="Chromosome"/>
</dbReference>
<evidence type="ECO:0000256" key="9">
    <source>
        <dbReference type="ARBA" id="ARBA00023143"/>
    </source>
</evidence>
<dbReference type="PANTHER" id="PTHR30034">
    <property type="entry name" value="FLAGELLAR MOTOR SWITCH PROTEIN FLIM"/>
    <property type="match status" value="1"/>
</dbReference>
<dbReference type="InterPro" id="IPR001689">
    <property type="entry name" value="Flag_FliM"/>
</dbReference>
<dbReference type="RefSeq" id="WP_145262757.1">
    <property type="nucleotide sequence ID" value="NZ_CP036279.1"/>
</dbReference>